<proteinExistence type="predicted"/>
<evidence type="ECO:0000313" key="2">
    <source>
        <dbReference type="Proteomes" id="UP000220034"/>
    </source>
</evidence>
<sequence>MEMLCYGFDWRWGVNDPRQTPLLSLVLTCARSIASGVFL</sequence>
<name>A0A2C9CMX5_9RHOB</name>
<dbReference type="Proteomes" id="UP000220034">
    <property type="component" value="Unassembled WGS sequence"/>
</dbReference>
<organism evidence="1 2">
    <name type="scientific">Pontivivens marinum</name>
    <dbReference type="NCBI Taxonomy" id="1690039"/>
    <lineage>
        <taxon>Bacteria</taxon>
        <taxon>Pseudomonadati</taxon>
        <taxon>Pseudomonadota</taxon>
        <taxon>Alphaproteobacteria</taxon>
        <taxon>Rhodobacterales</taxon>
        <taxon>Paracoccaceae</taxon>
        <taxon>Pontivivens</taxon>
    </lineage>
</organism>
<protein>
    <submittedName>
        <fullName evidence="1">Uncharacterized protein</fullName>
    </submittedName>
</protein>
<dbReference type="AlphaFoldDB" id="A0A2C9CMX5"/>
<reference evidence="2" key="1">
    <citation type="submission" date="2017-09" db="EMBL/GenBank/DDBJ databases">
        <authorList>
            <person name="Varghese N."/>
            <person name="Submissions S."/>
        </authorList>
    </citation>
    <scope>NUCLEOTIDE SEQUENCE [LARGE SCALE GENOMIC DNA]</scope>
    <source>
        <strain evidence="2">C7</strain>
    </source>
</reference>
<accession>A0A2C9CMX5</accession>
<evidence type="ECO:0000313" key="1">
    <source>
        <dbReference type="EMBL" id="SOH92881.1"/>
    </source>
</evidence>
<gene>
    <name evidence="1" type="ORF">SAMN06273572_101732</name>
</gene>
<dbReference type="EMBL" id="OCTN01000001">
    <property type="protein sequence ID" value="SOH92881.1"/>
    <property type="molecule type" value="Genomic_DNA"/>
</dbReference>
<keyword evidence="2" id="KW-1185">Reference proteome</keyword>